<organism evidence="2 3">
    <name type="scientific">Chloropicon primus</name>
    <dbReference type="NCBI Taxonomy" id="1764295"/>
    <lineage>
        <taxon>Eukaryota</taxon>
        <taxon>Viridiplantae</taxon>
        <taxon>Chlorophyta</taxon>
        <taxon>Chloropicophyceae</taxon>
        <taxon>Chloropicales</taxon>
        <taxon>Chloropicaceae</taxon>
        <taxon>Chloropicon</taxon>
    </lineage>
</organism>
<evidence type="ECO:0000313" key="2">
    <source>
        <dbReference type="EMBL" id="QDZ23457.1"/>
    </source>
</evidence>
<evidence type="ECO:0000256" key="1">
    <source>
        <dbReference type="SAM" id="MobiDB-lite"/>
    </source>
</evidence>
<dbReference type="AlphaFoldDB" id="A0A5B8MT23"/>
<sequence length="389" mass="43965">MESMERVKELEEKLAEVRSQRDALEKDVEALCMQNGDFSGSDVLANRISRLEANLRRSEGAVASVSKERDGLELDLRKEVRNKSKLEESLRAEREKNAGLEKELQYYLVQSGTVIAERDSAGIEREKAVKEASEARRALSSAQVEMASLREKLEGAVADKEGLEQRCVKLSAQAAESKKLEPLQLELGEARDKLGAAEGAIEELREERDRANEALAEERQAREEADGSQKKAKEALEERALKLEEIIADTVQEKNKTKDELENQTLVVQHLKPKLEEASMKIDILERLRRLFVEEYRKRVQFIESSSYEDLSNIVFDSKKIDEIVQQGSCEGEIALLISDWTNLLKEILEAQYESNTYKQLLAQSKVKLAQATAEKVEAMLKLSNAVNL</sequence>
<gene>
    <name evidence="2" type="ORF">A3770_10p59750</name>
</gene>
<dbReference type="Proteomes" id="UP000316726">
    <property type="component" value="Chromosome 10"/>
</dbReference>
<dbReference type="OrthoDB" id="551895at2759"/>
<protein>
    <submittedName>
        <fullName evidence="2">Uncharacterized protein</fullName>
    </submittedName>
</protein>
<keyword evidence="3" id="KW-1185">Reference proteome</keyword>
<name>A0A5B8MT23_9CHLO</name>
<feature type="region of interest" description="Disordered" evidence="1">
    <location>
        <begin position="205"/>
        <end position="234"/>
    </location>
</feature>
<dbReference type="EMBL" id="CP031043">
    <property type="protein sequence ID" value="QDZ23457.1"/>
    <property type="molecule type" value="Genomic_DNA"/>
</dbReference>
<evidence type="ECO:0000313" key="3">
    <source>
        <dbReference type="Proteomes" id="UP000316726"/>
    </source>
</evidence>
<reference evidence="2 3" key="1">
    <citation type="submission" date="2018-07" db="EMBL/GenBank/DDBJ databases">
        <title>The complete nuclear genome of the prasinophyte Chloropicon primus (CCMP1205).</title>
        <authorList>
            <person name="Pombert J.-F."/>
            <person name="Otis C."/>
            <person name="Turmel M."/>
            <person name="Lemieux C."/>
        </authorList>
    </citation>
    <scope>NUCLEOTIDE SEQUENCE [LARGE SCALE GENOMIC DNA]</scope>
    <source>
        <strain evidence="2 3">CCMP1205</strain>
    </source>
</reference>
<accession>A0A5B8MT23</accession>
<dbReference type="PANTHER" id="PTHR35712">
    <property type="entry name" value="MYOSIN HEAVY CHAIN-LIKE PROTEIN"/>
    <property type="match status" value="1"/>
</dbReference>
<dbReference type="PANTHER" id="PTHR35712:SF1">
    <property type="entry name" value="MYOSIN HEAVY CHAIN-LIKE PROTEIN"/>
    <property type="match status" value="1"/>
</dbReference>
<proteinExistence type="predicted"/>